<dbReference type="KEGG" id="aten:116288590"/>
<dbReference type="RefSeq" id="XP_031551258.1">
    <property type="nucleotide sequence ID" value="XM_031695398.1"/>
</dbReference>
<gene>
    <name evidence="4" type="primary">LOC116288590</name>
</gene>
<dbReference type="GeneID" id="116288590"/>
<evidence type="ECO:0000313" key="3">
    <source>
        <dbReference type="Proteomes" id="UP000515163"/>
    </source>
</evidence>
<keyword evidence="2" id="KW-0732">Signal</keyword>
<dbReference type="AlphaFoldDB" id="A0A6P8H7H5"/>
<dbReference type="InParanoid" id="A0A6P8H7H5"/>
<protein>
    <submittedName>
        <fullName evidence="4">Uncharacterized protein LOC116288590</fullName>
    </submittedName>
</protein>
<organism evidence="3 4">
    <name type="scientific">Actinia tenebrosa</name>
    <name type="common">Australian red waratah sea anemone</name>
    <dbReference type="NCBI Taxonomy" id="6105"/>
    <lineage>
        <taxon>Eukaryota</taxon>
        <taxon>Metazoa</taxon>
        <taxon>Cnidaria</taxon>
        <taxon>Anthozoa</taxon>
        <taxon>Hexacorallia</taxon>
        <taxon>Actiniaria</taxon>
        <taxon>Actiniidae</taxon>
        <taxon>Actinia</taxon>
    </lineage>
</organism>
<evidence type="ECO:0000256" key="2">
    <source>
        <dbReference type="SAM" id="SignalP"/>
    </source>
</evidence>
<sequence length="128" mass="15334">MKKFKLRNLLLNIITIAILIQKSSGWNRQAFEFSRQSYEHAQEQWRFQLECERRDHEEYHEDATQLNDKLMRDIEDGNRKIQEGDENFHETFEDNREKGTPDAAFAKRSRSTDKVVVSKKRANSFLKK</sequence>
<reference evidence="4" key="1">
    <citation type="submission" date="2025-08" db="UniProtKB">
        <authorList>
            <consortium name="RefSeq"/>
        </authorList>
    </citation>
    <scope>IDENTIFICATION</scope>
    <source>
        <tissue evidence="4">Tentacle</tissue>
    </source>
</reference>
<feature type="signal peptide" evidence="2">
    <location>
        <begin position="1"/>
        <end position="25"/>
    </location>
</feature>
<dbReference type="Proteomes" id="UP000515163">
    <property type="component" value="Unplaced"/>
</dbReference>
<keyword evidence="3" id="KW-1185">Reference proteome</keyword>
<evidence type="ECO:0000256" key="1">
    <source>
        <dbReference type="SAM" id="MobiDB-lite"/>
    </source>
</evidence>
<feature type="chain" id="PRO_5027907273" evidence="2">
    <location>
        <begin position="26"/>
        <end position="128"/>
    </location>
</feature>
<feature type="compositionally biased region" description="Basic and acidic residues" evidence="1">
    <location>
        <begin position="84"/>
        <end position="100"/>
    </location>
</feature>
<accession>A0A6P8H7H5</accession>
<proteinExistence type="predicted"/>
<feature type="region of interest" description="Disordered" evidence="1">
    <location>
        <begin position="84"/>
        <end position="110"/>
    </location>
</feature>
<name>A0A6P8H7H5_ACTTE</name>
<dbReference type="OrthoDB" id="5975492at2759"/>
<evidence type="ECO:0000313" key="4">
    <source>
        <dbReference type="RefSeq" id="XP_031551258.1"/>
    </source>
</evidence>